<evidence type="ECO:0000313" key="5">
    <source>
        <dbReference type="Proteomes" id="UP000270468"/>
    </source>
</evidence>
<evidence type="ECO:0008006" key="6">
    <source>
        <dbReference type="Google" id="ProtNLM"/>
    </source>
</evidence>
<protein>
    <recommendedName>
        <fullName evidence="6">Thiamine transporter HmpT</fullName>
    </recommendedName>
</protein>
<dbReference type="AlphaFoldDB" id="A0A3P5XD79"/>
<gene>
    <name evidence="4" type="ORF">FILTAD_01850</name>
</gene>
<keyword evidence="5" id="KW-1185">Reference proteome</keyword>
<keyword evidence="3" id="KW-0472">Membrane</keyword>
<dbReference type="PANTHER" id="PTHR37815">
    <property type="entry name" value="UPF0397 PROTEIN BC_2624-RELATED"/>
    <property type="match status" value="1"/>
</dbReference>
<reference evidence="4 5" key="1">
    <citation type="submission" date="2018-11" db="EMBL/GenBank/DDBJ databases">
        <authorList>
            <person name="Criscuolo A."/>
        </authorList>
    </citation>
    <scope>NUCLEOTIDE SEQUENCE [LARGE SCALE GENOMIC DNA]</scope>
    <source>
        <strain evidence="4">ATB-66</strain>
    </source>
</reference>
<dbReference type="Pfam" id="PF07155">
    <property type="entry name" value="ECF-ribofla_trS"/>
    <property type="match status" value="1"/>
</dbReference>
<evidence type="ECO:0000256" key="1">
    <source>
        <dbReference type="ARBA" id="ARBA00022692"/>
    </source>
</evidence>
<dbReference type="Gene3D" id="1.10.1760.20">
    <property type="match status" value="1"/>
</dbReference>
<dbReference type="InterPro" id="IPR009825">
    <property type="entry name" value="ECF_substrate-spec-like"/>
</dbReference>
<evidence type="ECO:0000256" key="2">
    <source>
        <dbReference type="ARBA" id="ARBA00022989"/>
    </source>
</evidence>
<proteinExistence type="predicted"/>
<accession>A0A3P5XD79</accession>
<dbReference type="EMBL" id="UXAV01000042">
    <property type="protein sequence ID" value="VDC28804.1"/>
    <property type="molecule type" value="Genomic_DNA"/>
</dbReference>
<sequence>MQYIQNQTYTKARTKTFDLVITSILAALIFISTVFINIKLPIGQGGLIHLGTAMLFITAILFGPKKGALAGAIGMGLFDILGGWLIWAPTTIISRALQGLIVGKIAWSKGHKGDSIGLNILGAVASMPVMIAVYYIGQAIMFKSWIVPIASIPGDIIQNVVGLLVAIPVCIALKKTSYFKKNY</sequence>
<dbReference type="GO" id="GO:0016020">
    <property type="term" value="C:membrane"/>
    <property type="evidence" value="ECO:0007669"/>
    <property type="project" value="InterPro"/>
</dbReference>
<feature type="transmembrane region" description="Helical" evidence="3">
    <location>
        <begin position="68"/>
        <end position="87"/>
    </location>
</feature>
<evidence type="ECO:0000256" key="3">
    <source>
        <dbReference type="SAM" id="Phobius"/>
    </source>
</evidence>
<dbReference type="RefSeq" id="WP_124070408.1">
    <property type="nucleotide sequence ID" value="NZ_CBCRXF010000001.1"/>
</dbReference>
<evidence type="ECO:0000313" key="4">
    <source>
        <dbReference type="EMBL" id="VDC28804.1"/>
    </source>
</evidence>
<dbReference type="OrthoDB" id="411368at2"/>
<feature type="transmembrane region" description="Helical" evidence="3">
    <location>
        <begin position="45"/>
        <end position="62"/>
    </location>
</feature>
<dbReference type="Proteomes" id="UP000270468">
    <property type="component" value="Unassembled WGS sequence"/>
</dbReference>
<feature type="transmembrane region" description="Helical" evidence="3">
    <location>
        <begin position="20"/>
        <end position="38"/>
    </location>
</feature>
<organism evidence="4 5">
    <name type="scientific">Filibacter tadaridae</name>
    <dbReference type="NCBI Taxonomy" id="2483811"/>
    <lineage>
        <taxon>Bacteria</taxon>
        <taxon>Bacillati</taxon>
        <taxon>Bacillota</taxon>
        <taxon>Bacilli</taxon>
        <taxon>Bacillales</taxon>
        <taxon>Caryophanaceae</taxon>
        <taxon>Filibacter</taxon>
    </lineage>
</organism>
<name>A0A3P5XD79_9BACL</name>
<keyword evidence="2 3" id="KW-1133">Transmembrane helix</keyword>
<dbReference type="PANTHER" id="PTHR37815:SF3">
    <property type="entry name" value="UPF0397 PROTEIN SPR0429"/>
    <property type="match status" value="1"/>
</dbReference>
<keyword evidence="1 3" id="KW-0812">Transmembrane</keyword>
<feature type="transmembrane region" description="Helical" evidence="3">
    <location>
        <begin position="116"/>
        <end position="136"/>
    </location>
</feature>